<accession>D3VF12</accession>
<dbReference type="KEGG" id="xne:XNC1_4447"/>
<dbReference type="eggNOG" id="ENOG502ZHVF">
    <property type="taxonomic scope" value="Bacteria"/>
</dbReference>
<protein>
    <submittedName>
        <fullName evidence="1">Uncharacterized protein</fullName>
    </submittedName>
</protein>
<gene>
    <name evidence="1" type="ordered locus">XNC1_4447</name>
</gene>
<reference evidence="1 2" key="1">
    <citation type="journal article" date="2011" name="PLoS ONE">
        <title>The entomopathogenic bacterial endosymbionts xenorhabdus and photorhabdus: convergent lifestyles from divergent genomes.</title>
        <authorList>
            <person name="Chaston J.M."/>
            <person name="Suen G."/>
            <person name="Tucker S.L."/>
            <person name="Andersen A.W."/>
            <person name="Bhasin A."/>
            <person name="Bode E."/>
            <person name="Bode H.B."/>
            <person name="Brachmann A.O."/>
            <person name="Cowles C.E."/>
            <person name="Cowles K.N."/>
            <person name="Darby C."/>
            <person name="de Leon L."/>
            <person name="Drace K."/>
            <person name="Du Z."/>
            <person name="Givaudan A."/>
            <person name="Herbert Tran E.E."/>
            <person name="Jewell K.A."/>
            <person name="Knack J.J."/>
            <person name="Krasomil-Osterfeld K.C."/>
            <person name="Kukor R."/>
            <person name="Lanois A."/>
            <person name="Latreille P."/>
            <person name="Leimgruber N.K."/>
            <person name="Lipke C.M."/>
            <person name="Liu R."/>
            <person name="Lu X."/>
            <person name="Martens E.C."/>
            <person name="Marri P.R."/>
            <person name="Medigue C."/>
            <person name="Menard M.L."/>
            <person name="Miller N.M."/>
            <person name="Morales-Soto N."/>
            <person name="Norton S."/>
            <person name="Ogier J.C."/>
            <person name="Orchard S.S."/>
            <person name="Park D."/>
            <person name="Park Y."/>
            <person name="Qurollo B.A."/>
            <person name="Sugar D.R."/>
            <person name="Richards G.R."/>
            <person name="Rouy Z."/>
            <person name="Slominski B."/>
            <person name="Slominski K."/>
            <person name="Snyder H."/>
            <person name="Tjaden B.C."/>
            <person name="van der Hoeven R."/>
            <person name="Welch R.D."/>
            <person name="Wheeler C."/>
            <person name="Xiang B."/>
            <person name="Barbazuk B."/>
            <person name="Gaudriault S."/>
            <person name="Goodner B."/>
            <person name="Slater S.C."/>
            <person name="Forst S."/>
            <person name="Goldman B.S."/>
            <person name="Goodrich-Blair H."/>
        </authorList>
    </citation>
    <scope>NUCLEOTIDE SEQUENCE [LARGE SCALE GENOMIC DNA]</scope>
    <source>
        <strain evidence="2">ATCC 19061 / DSM 3370 / CCUG 14189 / LMG 1036 / NCIMB 9965 / AN6</strain>
    </source>
</reference>
<keyword evidence="2" id="KW-1185">Reference proteome</keyword>
<dbReference type="AlphaFoldDB" id="D3VF12"/>
<name>D3VF12_XENNA</name>
<evidence type="ECO:0000313" key="2">
    <source>
        <dbReference type="Proteomes" id="UP000008075"/>
    </source>
</evidence>
<proteinExistence type="predicted"/>
<dbReference type="EMBL" id="FN667742">
    <property type="protein sequence ID" value="CBJ92469.1"/>
    <property type="molecule type" value="Genomic_DNA"/>
</dbReference>
<evidence type="ECO:0000313" key="1">
    <source>
        <dbReference type="EMBL" id="CBJ92469.1"/>
    </source>
</evidence>
<organism evidence="1 2">
    <name type="scientific">Xenorhabdus nematophila (strain ATCC 19061 / DSM 3370 / CCUG 14189 / LMG 1036 / NCIMB 9965 / AN6)</name>
    <dbReference type="NCBI Taxonomy" id="406817"/>
    <lineage>
        <taxon>Bacteria</taxon>
        <taxon>Pseudomonadati</taxon>
        <taxon>Pseudomonadota</taxon>
        <taxon>Gammaproteobacteria</taxon>
        <taxon>Enterobacterales</taxon>
        <taxon>Morganellaceae</taxon>
        <taxon>Xenorhabdus</taxon>
    </lineage>
</organism>
<sequence length="82" mass="8609">MANGSAKKAPYCGSIAIGSQQEINCLSAGINGTIEVFPLPFDVDIGFIHAPSATHGTFVPPKGVIQLSNNGTKRVTQRCHVE</sequence>
<dbReference type="HOGENOM" id="CLU_2557531_0_0_6"/>
<dbReference type="Proteomes" id="UP000008075">
    <property type="component" value="Chromosome"/>
</dbReference>